<organism evidence="3 4">
    <name type="scientific">Embleya scabrispora</name>
    <dbReference type="NCBI Taxonomy" id="159449"/>
    <lineage>
        <taxon>Bacteria</taxon>
        <taxon>Bacillati</taxon>
        <taxon>Actinomycetota</taxon>
        <taxon>Actinomycetes</taxon>
        <taxon>Kitasatosporales</taxon>
        <taxon>Streptomycetaceae</taxon>
        <taxon>Embleya</taxon>
    </lineage>
</organism>
<dbReference type="RefSeq" id="WP_078976018.1">
    <property type="nucleotide sequence ID" value="NZ_MWQN01000001.1"/>
</dbReference>
<feature type="compositionally biased region" description="Basic and acidic residues" evidence="1">
    <location>
        <begin position="307"/>
        <end position="319"/>
    </location>
</feature>
<dbReference type="OrthoDB" id="5242306at2"/>
<evidence type="ECO:0000313" key="3">
    <source>
        <dbReference type="EMBL" id="OPC81743.1"/>
    </source>
</evidence>
<reference evidence="3 4" key="1">
    <citation type="submission" date="2017-03" db="EMBL/GenBank/DDBJ databases">
        <title>Draft genome sequence of Streptomyces scabrisporus NF3, endophyte isolated from Amphipterygium adstringens.</title>
        <authorList>
            <person name="Vazquez M."/>
            <person name="Ceapa C.D."/>
            <person name="Rodriguez Luna D."/>
            <person name="Sanchez Esquivel S."/>
        </authorList>
    </citation>
    <scope>NUCLEOTIDE SEQUENCE [LARGE SCALE GENOMIC DNA]</scope>
    <source>
        <strain evidence="3 4">NF3</strain>
    </source>
</reference>
<feature type="transmembrane region" description="Helical" evidence="2">
    <location>
        <begin position="192"/>
        <end position="218"/>
    </location>
</feature>
<feature type="transmembrane region" description="Helical" evidence="2">
    <location>
        <begin position="163"/>
        <end position="180"/>
    </location>
</feature>
<feature type="transmembrane region" description="Helical" evidence="2">
    <location>
        <begin position="264"/>
        <end position="286"/>
    </location>
</feature>
<comment type="caution">
    <text evidence="3">The sequence shown here is derived from an EMBL/GenBank/DDBJ whole genome shotgun (WGS) entry which is preliminary data.</text>
</comment>
<feature type="transmembrane region" description="Helical" evidence="2">
    <location>
        <begin position="12"/>
        <end position="31"/>
    </location>
</feature>
<feature type="compositionally biased region" description="Basic and acidic residues" evidence="1">
    <location>
        <begin position="338"/>
        <end position="350"/>
    </location>
</feature>
<evidence type="ECO:0000256" key="1">
    <source>
        <dbReference type="SAM" id="MobiDB-lite"/>
    </source>
</evidence>
<dbReference type="EMBL" id="MWQN01000001">
    <property type="protein sequence ID" value="OPC81743.1"/>
    <property type="molecule type" value="Genomic_DNA"/>
</dbReference>
<keyword evidence="2" id="KW-1133">Transmembrane helix</keyword>
<gene>
    <name evidence="3" type="ORF">B4N89_13055</name>
</gene>
<feature type="region of interest" description="Disordered" evidence="1">
    <location>
        <begin position="302"/>
        <end position="350"/>
    </location>
</feature>
<feature type="transmembrane region" description="Helical" evidence="2">
    <location>
        <begin position="88"/>
        <end position="110"/>
    </location>
</feature>
<evidence type="ECO:0000256" key="2">
    <source>
        <dbReference type="SAM" id="Phobius"/>
    </source>
</evidence>
<name>A0A1T3NY30_9ACTN</name>
<dbReference type="STRING" id="159449.B4N89_13055"/>
<dbReference type="Proteomes" id="UP000190037">
    <property type="component" value="Unassembled WGS sequence"/>
</dbReference>
<sequence>MGRYFWHRALRIFPGLWVCLIVTALVVAPLVSMRERGGLAGFWDHPAGPFDYIRANWWTGVRQYGISGLFETTTPWGVKTKSSVFDGALWSLAYEMLCYIGVAALAFTGVFSHARRFVLVLTLWAYVYIWNDYLQSSGWSGPLSGGSSTTFDLPLVGELSAHYIIYLSFLFLLGTAAELYRERVPINDVLGILSAVALGITLLFGGFFVVGLPAYAYLLLWLAVRLPQWFHRVGSKNDYSYGIYIYGFVAQQVLASYHVGRWGFAAYAGLSVVCAFACAFLSWHLVEKQALKLKHWQPAFPTGKHNIGRDHLGRGEAEPGPRPQGTPVMASTAAAMGRAERRETSEKELS</sequence>
<accession>A0A1T3NY30</accession>
<evidence type="ECO:0008006" key="5">
    <source>
        <dbReference type="Google" id="ProtNLM"/>
    </source>
</evidence>
<evidence type="ECO:0000313" key="4">
    <source>
        <dbReference type="Proteomes" id="UP000190037"/>
    </source>
</evidence>
<feature type="transmembrane region" description="Helical" evidence="2">
    <location>
        <begin position="117"/>
        <end position="134"/>
    </location>
</feature>
<keyword evidence="2" id="KW-0812">Transmembrane</keyword>
<protein>
    <recommendedName>
        <fullName evidence="5">Acyltransferase 3 domain-containing protein</fullName>
    </recommendedName>
</protein>
<dbReference type="AlphaFoldDB" id="A0A1T3NY30"/>
<proteinExistence type="predicted"/>
<keyword evidence="4" id="KW-1185">Reference proteome</keyword>
<keyword evidence="2" id="KW-0472">Membrane</keyword>